<dbReference type="EMBL" id="CATQJL010000001">
    <property type="protein sequence ID" value="CAJ0588361.1"/>
    <property type="molecule type" value="Genomic_DNA"/>
</dbReference>
<dbReference type="PRINTS" id="PR00838">
    <property type="entry name" value="V5ALLERGEN"/>
</dbReference>
<feature type="domain" description="SCP" evidence="2">
    <location>
        <begin position="381"/>
        <end position="541"/>
    </location>
</feature>
<proteinExistence type="predicted"/>
<dbReference type="InterPro" id="IPR002413">
    <property type="entry name" value="V5_allergen-like"/>
</dbReference>
<organism evidence="3 4">
    <name type="scientific">Cylicocyclus nassatus</name>
    <name type="common">Nematode worm</name>
    <dbReference type="NCBI Taxonomy" id="53992"/>
    <lineage>
        <taxon>Eukaryota</taxon>
        <taxon>Metazoa</taxon>
        <taxon>Ecdysozoa</taxon>
        <taxon>Nematoda</taxon>
        <taxon>Chromadorea</taxon>
        <taxon>Rhabditida</taxon>
        <taxon>Rhabditina</taxon>
        <taxon>Rhabditomorpha</taxon>
        <taxon>Strongyloidea</taxon>
        <taxon>Strongylidae</taxon>
        <taxon>Cylicocyclus</taxon>
    </lineage>
</organism>
<evidence type="ECO:0000313" key="4">
    <source>
        <dbReference type="Proteomes" id="UP001176961"/>
    </source>
</evidence>
<evidence type="ECO:0000259" key="2">
    <source>
        <dbReference type="SMART" id="SM00198"/>
    </source>
</evidence>
<dbReference type="InterPro" id="IPR018244">
    <property type="entry name" value="Allrgn_V5/Tpx1_CS"/>
</dbReference>
<comment type="caution">
    <text evidence="3">The sequence shown here is derived from an EMBL/GenBank/DDBJ whole genome shotgun (WGS) entry which is preliminary data.</text>
</comment>
<dbReference type="InterPro" id="IPR014044">
    <property type="entry name" value="CAP_dom"/>
</dbReference>
<accession>A0AA36DJI7</accession>
<dbReference type="CDD" id="cd05380">
    <property type="entry name" value="CAP_euk"/>
    <property type="match status" value="2"/>
</dbReference>
<feature type="domain" description="SCP" evidence="2">
    <location>
        <begin position="121"/>
        <end position="276"/>
    </location>
</feature>
<feature type="region of interest" description="Disordered" evidence="1">
    <location>
        <begin position="76"/>
        <end position="110"/>
    </location>
</feature>
<feature type="non-terminal residue" evidence="3">
    <location>
        <position position="550"/>
    </location>
</feature>
<dbReference type="InterPro" id="IPR035940">
    <property type="entry name" value="CAP_sf"/>
</dbReference>
<dbReference type="SMART" id="SM00198">
    <property type="entry name" value="SCP"/>
    <property type="match status" value="2"/>
</dbReference>
<feature type="compositionally biased region" description="Low complexity" evidence="1">
    <location>
        <begin position="76"/>
        <end position="102"/>
    </location>
</feature>
<evidence type="ECO:0000313" key="3">
    <source>
        <dbReference type="EMBL" id="CAJ0588361.1"/>
    </source>
</evidence>
<evidence type="ECO:0000256" key="1">
    <source>
        <dbReference type="SAM" id="MobiDB-lite"/>
    </source>
</evidence>
<protein>
    <recommendedName>
        <fullName evidence="2">SCP domain-containing protein</fullName>
    </recommendedName>
</protein>
<dbReference type="PROSITE" id="PS01009">
    <property type="entry name" value="CRISP_1"/>
    <property type="match status" value="2"/>
</dbReference>
<dbReference type="Proteomes" id="UP001176961">
    <property type="component" value="Unassembled WGS sequence"/>
</dbReference>
<dbReference type="PRINTS" id="PR00837">
    <property type="entry name" value="V5TPXLIKE"/>
</dbReference>
<reference evidence="3" key="1">
    <citation type="submission" date="2023-07" db="EMBL/GenBank/DDBJ databases">
        <authorList>
            <consortium name="CYATHOMIX"/>
        </authorList>
    </citation>
    <scope>NUCLEOTIDE SEQUENCE</scope>
    <source>
        <strain evidence="3">N/A</strain>
    </source>
</reference>
<dbReference type="GO" id="GO:0005576">
    <property type="term" value="C:extracellular region"/>
    <property type="evidence" value="ECO:0007669"/>
    <property type="project" value="InterPro"/>
</dbReference>
<dbReference type="SUPFAM" id="SSF55797">
    <property type="entry name" value="PR-1-like"/>
    <property type="match status" value="3"/>
</dbReference>
<dbReference type="Gene3D" id="3.40.33.10">
    <property type="entry name" value="CAP"/>
    <property type="match status" value="3"/>
</dbReference>
<gene>
    <name evidence="3" type="ORF">CYNAS_LOCUS344</name>
</gene>
<sequence length="550" mass="59101">MINRGIGNYTQMVWQSTKAIGCAVQNCGGMSFVVCNYNPSGNKVYNKIYEAGTPCSKCSGACSNNLCVSGSNAAATNAPTKPTTMATTTKGTPEKTPAAPATGFEKQNPDLCSSSGGMTDNVRETFLNTHNELRALVASGKAKDGLGGYAPQAAGMPKLTYDCEVERYAVAHAAKCQFKHSDKISRANTGENIYMRSPPYSKAKAAEDASKAWFNELEKFGVGNNLTLDSALFNRGVGHYTQMVWQKTKAIGCAVADCNAMSFVVCNYKEAGNMLYGQIYEIGKPCTKCPGSCSNNLCVTGSSVPATTKMQTTKTAKTTTTTKPIKTTTTTKPITTTTTTPTTTTKTKITSTTKASTIITPGVFEKQNANLCPSDSGMTDEVRQKFLDTHNKLRSLAASGKAPDGLGGYAPQAAAMLKLKYDCRLETYATNHATKCQWGHSKPETRNSAGENLYMRSPPYKSTASEQSKAAQKGVEAWFTELSAYGVGQNLRLTKEMMNRGVGHYTQVVWQNTKTIGCAIKDCASYSYVVCNYGDAGNWINQDIYEKGTP</sequence>
<dbReference type="Pfam" id="PF00188">
    <property type="entry name" value="CAP"/>
    <property type="match status" value="3"/>
</dbReference>
<dbReference type="InterPro" id="IPR001283">
    <property type="entry name" value="CRISP-related"/>
</dbReference>
<dbReference type="PANTHER" id="PTHR10334">
    <property type="entry name" value="CYSTEINE-RICH SECRETORY PROTEIN-RELATED"/>
    <property type="match status" value="1"/>
</dbReference>
<keyword evidence="4" id="KW-1185">Reference proteome</keyword>
<name>A0AA36DJI7_CYLNA</name>
<dbReference type="AlphaFoldDB" id="A0AA36DJI7"/>